<evidence type="ECO:0000256" key="1">
    <source>
        <dbReference type="ARBA" id="ARBA00022723"/>
    </source>
</evidence>
<comment type="caution">
    <text evidence="3">The sequence shown here is derived from an EMBL/GenBank/DDBJ whole genome shotgun (WGS) entry which is preliminary data.</text>
</comment>
<gene>
    <name evidence="3" type="primary">HIPP26</name>
    <name evidence="3" type="ORF">KSP40_PGU015074</name>
</gene>
<dbReference type="InterPro" id="IPR036163">
    <property type="entry name" value="HMA_dom_sf"/>
</dbReference>
<dbReference type="PANTHER" id="PTHR22814:SF336">
    <property type="entry name" value="HEAVY METAL-ASSOCIATED ISOPRENYLATED PLANT PROTEIN 23"/>
    <property type="match status" value="1"/>
</dbReference>
<feature type="domain" description="HMA" evidence="2">
    <location>
        <begin position="1"/>
        <end position="49"/>
    </location>
</feature>
<protein>
    <submittedName>
        <fullName evidence="3">Heavy metal-associated isoprenylated plant protein 26</fullName>
    </submittedName>
</protein>
<organism evidence="3 4">
    <name type="scientific">Platanthera guangdongensis</name>
    <dbReference type="NCBI Taxonomy" id="2320717"/>
    <lineage>
        <taxon>Eukaryota</taxon>
        <taxon>Viridiplantae</taxon>
        <taxon>Streptophyta</taxon>
        <taxon>Embryophyta</taxon>
        <taxon>Tracheophyta</taxon>
        <taxon>Spermatophyta</taxon>
        <taxon>Magnoliopsida</taxon>
        <taxon>Liliopsida</taxon>
        <taxon>Asparagales</taxon>
        <taxon>Orchidaceae</taxon>
        <taxon>Orchidoideae</taxon>
        <taxon>Orchideae</taxon>
        <taxon>Orchidinae</taxon>
        <taxon>Platanthera</taxon>
    </lineage>
</organism>
<dbReference type="Proteomes" id="UP001412067">
    <property type="component" value="Unassembled WGS sequence"/>
</dbReference>
<keyword evidence="4" id="KW-1185">Reference proteome</keyword>
<evidence type="ECO:0000313" key="3">
    <source>
        <dbReference type="EMBL" id="KAK8939482.1"/>
    </source>
</evidence>
<dbReference type="Pfam" id="PF00403">
    <property type="entry name" value="HMA"/>
    <property type="match status" value="1"/>
</dbReference>
<reference evidence="3 4" key="1">
    <citation type="journal article" date="2022" name="Nat. Plants">
        <title>Genomes of leafy and leafless Platanthera orchids illuminate the evolution of mycoheterotrophy.</title>
        <authorList>
            <person name="Li M.H."/>
            <person name="Liu K.W."/>
            <person name="Li Z."/>
            <person name="Lu H.C."/>
            <person name="Ye Q.L."/>
            <person name="Zhang D."/>
            <person name="Wang J.Y."/>
            <person name="Li Y.F."/>
            <person name="Zhong Z.M."/>
            <person name="Liu X."/>
            <person name="Yu X."/>
            <person name="Liu D.K."/>
            <person name="Tu X.D."/>
            <person name="Liu B."/>
            <person name="Hao Y."/>
            <person name="Liao X.Y."/>
            <person name="Jiang Y.T."/>
            <person name="Sun W.H."/>
            <person name="Chen J."/>
            <person name="Chen Y.Q."/>
            <person name="Ai Y."/>
            <person name="Zhai J.W."/>
            <person name="Wu S.S."/>
            <person name="Zhou Z."/>
            <person name="Hsiao Y.Y."/>
            <person name="Wu W.L."/>
            <person name="Chen Y.Y."/>
            <person name="Lin Y.F."/>
            <person name="Hsu J.L."/>
            <person name="Li C.Y."/>
            <person name="Wang Z.W."/>
            <person name="Zhao X."/>
            <person name="Zhong W.Y."/>
            <person name="Ma X.K."/>
            <person name="Ma L."/>
            <person name="Huang J."/>
            <person name="Chen G.Z."/>
            <person name="Huang M.Z."/>
            <person name="Huang L."/>
            <person name="Peng D.H."/>
            <person name="Luo Y.B."/>
            <person name="Zou S.Q."/>
            <person name="Chen S.P."/>
            <person name="Lan S."/>
            <person name="Tsai W.C."/>
            <person name="Van de Peer Y."/>
            <person name="Liu Z.J."/>
        </authorList>
    </citation>
    <scope>NUCLEOTIDE SEQUENCE [LARGE SCALE GENOMIC DNA]</scope>
    <source>
        <strain evidence="3">Lor288</strain>
    </source>
</reference>
<proteinExistence type="predicted"/>
<sequence>MDCDRCELKVKKVLSSMKGLFLIWNKVKSVDINMKQKVTVTSYVEPNKMLKVQATGKKIELWHYVPYGLVTCWKSPLKLAHLYSIYCFSLLSLVPHCV</sequence>
<dbReference type="EMBL" id="JBBWWR010000020">
    <property type="protein sequence ID" value="KAK8939482.1"/>
    <property type="molecule type" value="Genomic_DNA"/>
</dbReference>
<name>A0ABR2LEV4_9ASPA</name>
<keyword evidence="1" id="KW-0479">Metal-binding</keyword>
<accession>A0ABR2LEV4</accession>
<dbReference type="PANTHER" id="PTHR22814">
    <property type="entry name" value="COPPER TRANSPORT PROTEIN ATOX1-RELATED"/>
    <property type="match status" value="1"/>
</dbReference>
<evidence type="ECO:0000313" key="4">
    <source>
        <dbReference type="Proteomes" id="UP001412067"/>
    </source>
</evidence>
<dbReference type="InterPro" id="IPR006121">
    <property type="entry name" value="HMA_dom"/>
</dbReference>
<dbReference type="SUPFAM" id="SSF55008">
    <property type="entry name" value="HMA, heavy metal-associated domain"/>
    <property type="match status" value="1"/>
</dbReference>
<evidence type="ECO:0000259" key="2">
    <source>
        <dbReference type="Pfam" id="PF00403"/>
    </source>
</evidence>
<dbReference type="CDD" id="cd00371">
    <property type="entry name" value="HMA"/>
    <property type="match status" value="1"/>
</dbReference>
<dbReference type="Gene3D" id="3.30.70.100">
    <property type="match status" value="1"/>
</dbReference>